<protein>
    <submittedName>
        <fullName evidence="2">ATP-binding protein</fullName>
    </submittedName>
</protein>
<keyword evidence="3" id="KW-1185">Reference proteome</keyword>
<dbReference type="PANTHER" id="PTHR42957:SF1">
    <property type="entry name" value="HELICASE MJ1565-RELATED"/>
    <property type="match status" value="1"/>
</dbReference>
<name>A0A2T3HL78_9SPHI</name>
<dbReference type="AlphaFoldDB" id="A0A2T3HL78"/>
<dbReference type="Proteomes" id="UP000240912">
    <property type="component" value="Unassembled WGS sequence"/>
</dbReference>
<dbReference type="SUPFAM" id="SSF52540">
    <property type="entry name" value="P-loop containing nucleoside triphosphate hydrolases"/>
    <property type="match status" value="1"/>
</dbReference>
<reference evidence="2 3" key="1">
    <citation type="submission" date="2018-03" db="EMBL/GenBank/DDBJ databases">
        <authorList>
            <person name="Keele B.F."/>
        </authorList>
    </citation>
    <scope>NUCLEOTIDE SEQUENCE [LARGE SCALE GENOMIC DNA]</scope>
    <source>
        <strain evidence="2 3">YL28-9</strain>
    </source>
</reference>
<dbReference type="PANTHER" id="PTHR42957">
    <property type="entry name" value="HELICASE MJ1565-RELATED"/>
    <property type="match status" value="1"/>
</dbReference>
<dbReference type="InterPro" id="IPR008571">
    <property type="entry name" value="HerA-like"/>
</dbReference>
<dbReference type="Gene3D" id="3.40.50.300">
    <property type="entry name" value="P-loop containing nucleotide triphosphate hydrolases"/>
    <property type="match status" value="2"/>
</dbReference>
<dbReference type="OrthoDB" id="9806951at2"/>
<dbReference type="Pfam" id="PF01935">
    <property type="entry name" value="DUF87"/>
    <property type="match status" value="1"/>
</dbReference>
<accession>A0A2T3HL78</accession>
<dbReference type="InterPro" id="IPR027417">
    <property type="entry name" value="P-loop_NTPase"/>
</dbReference>
<dbReference type="RefSeq" id="WP_107215444.1">
    <property type="nucleotide sequence ID" value="NZ_KZ686269.1"/>
</dbReference>
<comment type="caution">
    <text evidence="2">The sequence shown here is derived from an EMBL/GenBank/DDBJ whole genome shotgun (WGS) entry which is preliminary data.</text>
</comment>
<keyword evidence="2" id="KW-0067">ATP-binding</keyword>
<evidence type="ECO:0000313" key="3">
    <source>
        <dbReference type="Proteomes" id="UP000240912"/>
    </source>
</evidence>
<evidence type="ECO:0000259" key="1">
    <source>
        <dbReference type="Pfam" id="PF01935"/>
    </source>
</evidence>
<dbReference type="GO" id="GO:0005524">
    <property type="term" value="F:ATP binding"/>
    <property type="evidence" value="ECO:0007669"/>
    <property type="project" value="UniProtKB-KW"/>
</dbReference>
<dbReference type="EMBL" id="PYLS01000005">
    <property type="protein sequence ID" value="PST83184.1"/>
    <property type="molecule type" value="Genomic_DNA"/>
</dbReference>
<proteinExistence type="predicted"/>
<keyword evidence="2" id="KW-0547">Nucleotide-binding</keyword>
<dbReference type="InterPro" id="IPR002789">
    <property type="entry name" value="HerA_central"/>
</dbReference>
<gene>
    <name evidence="2" type="ORF">C7T94_11330</name>
</gene>
<feature type="domain" description="Helicase HerA central" evidence="1">
    <location>
        <begin position="149"/>
        <end position="353"/>
    </location>
</feature>
<evidence type="ECO:0000313" key="2">
    <source>
        <dbReference type="EMBL" id="PST83184.1"/>
    </source>
</evidence>
<organism evidence="2 3">
    <name type="scientific">Pedobacter yulinensis</name>
    <dbReference type="NCBI Taxonomy" id="2126353"/>
    <lineage>
        <taxon>Bacteria</taxon>
        <taxon>Pseudomonadati</taxon>
        <taxon>Bacteroidota</taxon>
        <taxon>Sphingobacteriia</taxon>
        <taxon>Sphingobacteriales</taxon>
        <taxon>Sphingobacteriaceae</taxon>
        <taxon>Pedobacter</taxon>
    </lineage>
</organism>
<sequence length="628" mass="72215">MSSQKSKISETLLRESIFIIGTVSSVEGRKIRVKVKKDKNLSHLSYRGRTIKNVSVGSYIKITKGFIEIIGKVEGEYIKEETVYNREYKKDELKISRFLEVSLFGHFSKKEDRFKQGIKEMPLIDNECYLLDRDEFNKLHRFFSDERTITVGVLTEEPSQEIKLSIKKLFASHIGVFGNTGSGKSNTLARIFSELFNANTDKDNFKNNASFVIIDFNGEYTKEDLITKNKKSYNLTTRNSDGDKYPIKQSNIERLEIISVLLEATEKTQKPFLNRAIRNEYLEEDFENRTKANVLKTVKDILHKGDPNLSVAIFSEYFSHLRQLETNGQNVASGILNKIESGDLKYHSNSSTYYIGQYYANSDIENVILNAFPNLNTIAIDSSNLGKLKFKILSQYYHEIINGYSNQEHIRPLIGRMFKKFEMLGKLITTDNYNSADNNLEVINLKDVNLEMKKTLPLIIVKQLYDEHKEVGDFELKSLHIVIDEAHNILSSASERESETWKDYRLETFEELIKEGRKFSTFLTVSSQRPYDISPTIISQLHNYFIHRLINDLDIKAIEKTVAYLDKLSFESIPVLAVGSCFIAGLASDIPVKVDIDLLPIERQPRSETINLEKAWNDNTSQPDQEIL</sequence>